<evidence type="ECO:0000313" key="2">
    <source>
        <dbReference type="Proteomes" id="UP001055811"/>
    </source>
</evidence>
<name>A0ACB9H4N8_CICIN</name>
<protein>
    <submittedName>
        <fullName evidence="1">Uncharacterized protein</fullName>
    </submittedName>
</protein>
<proteinExistence type="predicted"/>
<reference evidence="1 2" key="2">
    <citation type="journal article" date="2022" name="Mol. Ecol. Resour.">
        <title>The genomes of chicory, endive, great burdock and yacon provide insights into Asteraceae paleo-polyploidization history and plant inulin production.</title>
        <authorList>
            <person name="Fan W."/>
            <person name="Wang S."/>
            <person name="Wang H."/>
            <person name="Wang A."/>
            <person name="Jiang F."/>
            <person name="Liu H."/>
            <person name="Zhao H."/>
            <person name="Xu D."/>
            <person name="Zhang Y."/>
        </authorList>
    </citation>
    <scope>NUCLEOTIDE SEQUENCE [LARGE SCALE GENOMIC DNA]</scope>
    <source>
        <strain evidence="2">cv. Punajuju</strain>
        <tissue evidence="1">Leaves</tissue>
    </source>
</reference>
<sequence length="116" mass="13060">MATLELFVTTRAPVHHRPTTKPLNSLPTSTKKTLKSPSPLPRPHIIVFIVLRNHDYDLHSAVKEPKFLRLYTVSSPIFVFSLTSAMKADILNPGIFTILDLIFNSFSFYTSSSDSK</sequence>
<keyword evidence="2" id="KW-1185">Reference proteome</keyword>
<organism evidence="1 2">
    <name type="scientific">Cichorium intybus</name>
    <name type="common">Chicory</name>
    <dbReference type="NCBI Taxonomy" id="13427"/>
    <lineage>
        <taxon>Eukaryota</taxon>
        <taxon>Viridiplantae</taxon>
        <taxon>Streptophyta</taxon>
        <taxon>Embryophyta</taxon>
        <taxon>Tracheophyta</taxon>
        <taxon>Spermatophyta</taxon>
        <taxon>Magnoliopsida</taxon>
        <taxon>eudicotyledons</taxon>
        <taxon>Gunneridae</taxon>
        <taxon>Pentapetalae</taxon>
        <taxon>asterids</taxon>
        <taxon>campanulids</taxon>
        <taxon>Asterales</taxon>
        <taxon>Asteraceae</taxon>
        <taxon>Cichorioideae</taxon>
        <taxon>Cichorieae</taxon>
        <taxon>Cichoriinae</taxon>
        <taxon>Cichorium</taxon>
    </lineage>
</organism>
<evidence type="ECO:0000313" key="1">
    <source>
        <dbReference type="EMBL" id="KAI3790226.1"/>
    </source>
</evidence>
<dbReference type="Proteomes" id="UP001055811">
    <property type="component" value="Linkage Group LG01"/>
</dbReference>
<reference evidence="2" key="1">
    <citation type="journal article" date="2022" name="Mol. Ecol. Resour.">
        <title>The genomes of chicory, endive, great burdock and yacon provide insights into Asteraceae palaeo-polyploidization history and plant inulin production.</title>
        <authorList>
            <person name="Fan W."/>
            <person name="Wang S."/>
            <person name="Wang H."/>
            <person name="Wang A."/>
            <person name="Jiang F."/>
            <person name="Liu H."/>
            <person name="Zhao H."/>
            <person name="Xu D."/>
            <person name="Zhang Y."/>
        </authorList>
    </citation>
    <scope>NUCLEOTIDE SEQUENCE [LARGE SCALE GENOMIC DNA]</scope>
    <source>
        <strain evidence="2">cv. Punajuju</strain>
    </source>
</reference>
<comment type="caution">
    <text evidence="1">The sequence shown here is derived from an EMBL/GenBank/DDBJ whole genome shotgun (WGS) entry which is preliminary data.</text>
</comment>
<gene>
    <name evidence="1" type="ORF">L2E82_03112</name>
</gene>
<dbReference type="EMBL" id="CM042009">
    <property type="protein sequence ID" value="KAI3790226.1"/>
    <property type="molecule type" value="Genomic_DNA"/>
</dbReference>
<accession>A0ACB9H4N8</accession>